<evidence type="ECO:0000313" key="6">
    <source>
        <dbReference type="EnsemblPlants" id="AUR62021960-RA:cds"/>
    </source>
</evidence>
<keyword evidence="7" id="KW-1185">Reference proteome</keyword>
<dbReference type="Gramene" id="AUR62021960-RA">
    <property type="protein sequence ID" value="AUR62021960-RA:cds"/>
    <property type="gene ID" value="AUR62021960"/>
</dbReference>
<dbReference type="Proteomes" id="UP000596660">
    <property type="component" value="Unplaced"/>
</dbReference>
<dbReference type="PANTHER" id="PTHR44042">
    <property type="entry name" value="DUPLICATED HOMEODOMAIN-LIKE SUPERFAMILY PROTEIN-RELATED"/>
    <property type="match status" value="1"/>
</dbReference>
<evidence type="ECO:0000259" key="5">
    <source>
        <dbReference type="PROSITE" id="PS51294"/>
    </source>
</evidence>
<reference evidence="6" key="2">
    <citation type="submission" date="2021-03" db="UniProtKB">
        <authorList>
            <consortium name="EnsemblPlants"/>
        </authorList>
    </citation>
    <scope>IDENTIFICATION</scope>
</reference>
<comment type="subcellular location">
    <subcellularLocation>
        <location evidence="1">Nucleus</location>
    </subcellularLocation>
</comment>
<dbReference type="Pfam" id="PF00249">
    <property type="entry name" value="Myb_DNA-binding"/>
    <property type="match status" value="2"/>
</dbReference>
<sequence length="343" mass="38431">MHLSTNNFPSTSNSDYIQWTPEENKNFEKCLTLHDLYNMDANSFFQQISKLLGQSRTPQEVKLHFDQLLYDLGRIEAGLADYFPPRWYEEENSCRVIPTHPDKKKKNSSKGGAQWSKDEHRLFVIGLELYGLGAWKSISRWVVLTRSATQVASHAQKFCNKKNCPKVTKRSSIHNITTVSVDEAHDLCRKGKLSPQILDAYLQKLGYGPDQQEAHTSEPLETLASGCVQQEAYVQEPLNTLASGCVQQEAYVAEPLNTLASGCVQQEAYVAEPLNTLASGCVQQEAYVAEPLNTLASGCVQQEAYVPEPLNTLASDCYQQEMDESELEMLLKDPVLELASSLF</sequence>
<reference evidence="6" key="1">
    <citation type="journal article" date="2017" name="Nature">
        <title>The genome of Chenopodium quinoa.</title>
        <authorList>
            <person name="Jarvis D.E."/>
            <person name="Ho Y.S."/>
            <person name="Lightfoot D.J."/>
            <person name="Schmoeckel S.M."/>
            <person name="Li B."/>
            <person name="Borm T.J.A."/>
            <person name="Ohyanagi H."/>
            <person name="Mineta K."/>
            <person name="Michell C.T."/>
            <person name="Saber N."/>
            <person name="Kharbatia N.M."/>
            <person name="Rupper R.R."/>
            <person name="Sharp A.R."/>
            <person name="Dally N."/>
            <person name="Boughton B.A."/>
            <person name="Woo Y.H."/>
            <person name="Gao G."/>
            <person name="Schijlen E.G.W.M."/>
            <person name="Guo X."/>
            <person name="Momin A.A."/>
            <person name="Negrao S."/>
            <person name="Al-Babili S."/>
            <person name="Gehring C."/>
            <person name="Roessner U."/>
            <person name="Jung C."/>
            <person name="Murphy K."/>
            <person name="Arold S.T."/>
            <person name="Gojobori T."/>
            <person name="van der Linden C.G."/>
            <person name="van Loo E.N."/>
            <person name="Jellen E.N."/>
            <person name="Maughan P.J."/>
            <person name="Tester M."/>
        </authorList>
    </citation>
    <scope>NUCLEOTIDE SEQUENCE [LARGE SCALE GENOMIC DNA]</scope>
    <source>
        <strain evidence="6">cv. PI 614886</strain>
    </source>
</reference>
<dbReference type="SMART" id="SM00717">
    <property type="entry name" value="SANT"/>
    <property type="match status" value="2"/>
</dbReference>
<dbReference type="SUPFAM" id="SSF46689">
    <property type="entry name" value="Homeodomain-like"/>
    <property type="match status" value="2"/>
</dbReference>
<dbReference type="GO" id="GO:0005634">
    <property type="term" value="C:nucleus"/>
    <property type="evidence" value="ECO:0007669"/>
    <property type="project" value="UniProtKB-SubCell"/>
</dbReference>
<dbReference type="AlphaFoldDB" id="A0A803M1X8"/>
<organism evidence="6 7">
    <name type="scientific">Chenopodium quinoa</name>
    <name type="common">Quinoa</name>
    <dbReference type="NCBI Taxonomy" id="63459"/>
    <lineage>
        <taxon>Eukaryota</taxon>
        <taxon>Viridiplantae</taxon>
        <taxon>Streptophyta</taxon>
        <taxon>Embryophyta</taxon>
        <taxon>Tracheophyta</taxon>
        <taxon>Spermatophyta</taxon>
        <taxon>Magnoliopsida</taxon>
        <taxon>eudicotyledons</taxon>
        <taxon>Gunneridae</taxon>
        <taxon>Pentapetalae</taxon>
        <taxon>Caryophyllales</taxon>
        <taxon>Chenopodiaceae</taxon>
        <taxon>Chenopodioideae</taxon>
        <taxon>Atripliceae</taxon>
        <taxon>Chenopodium</taxon>
    </lineage>
</organism>
<evidence type="ECO:0000256" key="4">
    <source>
        <dbReference type="ARBA" id="ARBA00023242"/>
    </source>
</evidence>
<dbReference type="CDD" id="cd00167">
    <property type="entry name" value="SANT"/>
    <property type="match status" value="2"/>
</dbReference>
<dbReference type="EnsemblPlants" id="AUR62021960-RA">
    <property type="protein sequence ID" value="AUR62021960-RA:cds"/>
    <property type="gene ID" value="AUR62021960"/>
</dbReference>
<dbReference type="InterPro" id="IPR006447">
    <property type="entry name" value="Myb_dom_plants"/>
</dbReference>
<name>A0A803M1X8_CHEQI</name>
<dbReference type="PANTHER" id="PTHR44042:SF67">
    <property type="entry name" value="MYB-LIKE PROTEIN I"/>
    <property type="match status" value="1"/>
</dbReference>
<proteinExistence type="predicted"/>
<feature type="domain" description="HTH myb-type" evidence="5">
    <location>
        <begin position="107"/>
        <end position="163"/>
    </location>
</feature>
<dbReference type="InterPro" id="IPR009057">
    <property type="entry name" value="Homeodomain-like_sf"/>
</dbReference>
<dbReference type="GO" id="GO:0003677">
    <property type="term" value="F:DNA binding"/>
    <property type="evidence" value="ECO:0007669"/>
    <property type="project" value="InterPro"/>
</dbReference>
<evidence type="ECO:0000256" key="2">
    <source>
        <dbReference type="ARBA" id="ARBA00023015"/>
    </source>
</evidence>
<dbReference type="InterPro" id="IPR017930">
    <property type="entry name" value="Myb_dom"/>
</dbReference>
<evidence type="ECO:0000256" key="1">
    <source>
        <dbReference type="ARBA" id="ARBA00004123"/>
    </source>
</evidence>
<accession>A0A803M1X8</accession>
<evidence type="ECO:0000313" key="7">
    <source>
        <dbReference type="Proteomes" id="UP000596660"/>
    </source>
</evidence>
<dbReference type="InterPro" id="IPR001005">
    <property type="entry name" value="SANT/Myb"/>
</dbReference>
<keyword evidence="4" id="KW-0539">Nucleus</keyword>
<dbReference type="NCBIfam" id="TIGR01557">
    <property type="entry name" value="myb_SHAQKYF"/>
    <property type="match status" value="1"/>
</dbReference>
<evidence type="ECO:0000256" key="3">
    <source>
        <dbReference type="ARBA" id="ARBA00023163"/>
    </source>
</evidence>
<keyword evidence="2" id="KW-0805">Transcription regulation</keyword>
<keyword evidence="3" id="KW-0804">Transcription</keyword>
<dbReference type="PROSITE" id="PS51294">
    <property type="entry name" value="HTH_MYB"/>
    <property type="match status" value="1"/>
</dbReference>
<dbReference type="Gene3D" id="1.10.10.60">
    <property type="entry name" value="Homeodomain-like"/>
    <property type="match status" value="2"/>
</dbReference>
<protein>
    <recommendedName>
        <fullName evidence="5">HTH myb-type domain-containing protein</fullName>
    </recommendedName>
</protein>